<dbReference type="Proteomes" id="UP001597097">
    <property type="component" value="Unassembled WGS sequence"/>
</dbReference>
<name>A0ABW4G7Z6_9ACTN</name>
<gene>
    <name evidence="3" type="ORF">ACFSJ0_15750</name>
</gene>
<dbReference type="RefSeq" id="WP_219527294.1">
    <property type="nucleotide sequence ID" value="NZ_JAHKRM010000002.1"/>
</dbReference>
<evidence type="ECO:0000313" key="4">
    <source>
        <dbReference type="Proteomes" id="UP001597097"/>
    </source>
</evidence>
<dbReference type="CDD" id="cd01004">
    <property type="entry name" value="PBP2_MidA_like"/>
    <property type="match status" value="1"/>
</dbReference>
<accession>A0ABW4G7Z6</accession>
<evidence type="ECO:0000259" key="2">
    <source>
        <dbReference type="SMART" id="SM00062"/>
    </source>
</evidence>
<dbReference type="Pfam" id="PF00497">
    <property type="entry name" value="SBP_bac_3"/>
    <property type="match status" value="1"/>
</dbReference>
<keyword evidence="4" id="KW-1185">Reference proteome</keyword>
<reference evidence="4" key="1">
    <citation type="journal article" date="2019" name="Int. J. Syst. Evol. Microbiol.">
        <title>The Global Catalogue of Microorganisms (GCM) 10K type strain sequencing project: providing services to taxonomists for standard genome sequencing and annotation.</title>
        <authorList>
            <consortium name="The Broad Institute Genomics Platform"/>
            <consortium name="The Broad Institute Genome Sequencing Center for Infectious Disease"/>
            <person name="Wu L."/>
            <person name="Ma J."/>
        </authorList>
    </citation>
    <scope>NUCLEOTIDE SEQUENCE [LARGE SCALE GENOMIC DNA]</scope>
    <source>
        <strain evidence="4">CGMCC 1.15399</strain>
    </source>
</reference>
<feature type="domain" description="Solute-binding protein family 3/N-terminal" evidence="2">
    <location>
        <begin position="63"/>
        <end position="296"/>
    </location>
</feature>
<dbReference type="SMART" id="SM00062">
    <property type="entry name" value="PBPb"/>
    <property type="match status" value="1"/>
</dbReference>
<dbReference type="PANTHER" id="PTHR35936">
    <property type="entry name" value="MEMBRANE-BOUND LYTIC MUREIN TRANSGLYCOSYLASE F"/>
    <property type="match status" value="1"/>
</dbReference>
<evidence type="ECO:0000256" key="1">
    <source>
        <dbReference type="ARBA" id="ARBA00022729"/>
    </source>
</evidence>
<sequence>MRKTHAVGAAMAGALLLAGCGANPTESQGAVGDSSSSAPAAATHAKDQALFDRLPDKVKTAGKLVSVNNGSFPPYEIAGTDGKTMTGAAAELAEELGGLLGVKIEHVTVDGLPSQLTGIAAGRYDLALGPVGDFPDRQVSNDFVDWVQEFVVFAVPKGNPKKIQSIADTCGLRISVMAGGSAEKVVKAQSDTCVKDGKKKVEVQSYKDQPTSILAVRSNRADGFFSSQAPLTYFVKQSGGELELAGTGQANGFDTLYQGAVVAKDSPLRDVLKDGLQKLIDDGTYEKVMTKWGTNGNMLKQAGVNLAKQ</sequence>
<protein>
    <submittedName>
        <fullName evidence="3">ABC transporter substrate-binding protein</fullName>
    </submittedName>
</protein>
<dbReference type="PANTHER" id="PTHR35936:SF17">
    <property type="entry name" value="ARGININE-BINDING EXTRACELLULAR PROTEIN ARTP"/>
    <property type="match status" value="1"/>
</dbReference>
<dbReference type="PROSITE" id="PS51257">
    <property type="entry name" value="PROKAR_LIPOPROTEIN"/>
    <property type="match status" value="1"/>
</dbReference>
<dbReference type="EMBL" id="JBHUCM010000013">
    <property type="protein sequence ID" value="MFD1538509.1"/>
    <property type="molecule type" value="Genomic_DNA"/>
</dbReference>
<comment type="caution">
    <text evidence="3">The sequence shown here is derived from an EMBL/GenBank/DDBJ whole genome shotgun (WGS) entry which is preliminary data.</text>
</comment>
<organism evidence="3 4">
    <name type="scientific">Nonomuraea guangzhouensis</name>
    <dbReference type="NCBI Taxonomy" id="1291555"/>
    <lineage>
        <taxon>Bacteria</taxon>
        <taxon>Bacillati</taxon>
        <taxon>Actinomycetota</taxon>
        <taxon>Actinomycetes</taxon>
        <taxon>Streptosporangiales</taxon>
        <taxon>Streptosporangiaceae</taxon>
        <taxon>Nonomuraea</taxon>
    </lineage>
</organism>
<proteinExistence type="predicted"/>
<evidence type="ECO:0000313" key="3">
    <source>
        <dbReference type="EMBL" id="MFD1538509.1"/>
    </source>
</evidence>
<keyword evidence="1" id="KW-0732">Signal</keyword>
<dbReference type="InterPro" id="IPR001638">
    <property type="entry name" value="Solute-binding_3/MltF_N"/>
</dbReference>